<sequence length="80" mass="9132">MLIRIRRPATGARLLELPKEHTQDQAELLAHRLRKAFEGVAEVVHPTKTGHSVSPGWTILPLPLRLRRPWLMQGVARSLR</sequence>
<protein>
    <submittedName>
        <fullName evidence="1">Jg3224 protein</fullName>
    </submittedName>
</protein>
<accession>A0A8S4QUF5</accession>
<gene>
    <name evidence="1" type="primary">jg3224</name>
    <name evidence="1" type="ORF">PAEG_LOCUS5731</name>
</gene>
<organism evidence="1 2">
    <name type="scientific">Pararge aegeria aegeria</name>
    <dbReference type="NCBI Taxonomy" id="348720"/>
    <lineage>
        <taxon>Eukaryota</taxon>
        <taxon>Metazoa</taxon>
        <taxon>Ecdysozoa</taxon>
        <taxon>Arthropoda</taxon>
        <taxon>Hexapoda</taxon>
        <taxon>Insecta</taxon>
        <taxon>Pterygota</taxon>
        <taxon>Neoptera</taxon>
        <taxon>Endopterygota</taxon>
        <taxon>Lepidoptera</taxon>
        <taxon>Glossata</taxon>
        <taxon>Ditrysia</taxon>
        <taxon>Papilionoidea</taxon>
        <taxon>Nymphalidae</taxon>
        <taxon>Satyrinae</taxon>
        <taxon>Satyrini</taxon>
        <taxon>Parargina</taxon>
        <taxon>Pararge</taxon>
    </lineage>
</organism>
<dbReference type="Proteomes" id="UP000838756">
    <property type="component" value="Unassembled WGS sequence"/>
</dbReference>
<dbReference type="EMBL" id="CAKXAJ010018663">
    <property type="protein sequence ID" value="CAH2217854.1"/>
    <property type="molecule type" value="Genomic_DNA"/>
</dbReference>
<evidence type="ECO:0000313" key="2">
    <source>
        <dbReference type="Proteomes" id="UP000838756"/>
    </source>
</evidence>
<proteinExistence type="predicted"/>
<dbReference type="OrthoDB" id="7490362at2759"/>
<evidence type="ECO:0000313" key="1">
    <source>
        <dbReference type="EMBL" id="CAH2217854.1"/>
    </source>
</evidence>
<name>A0A8S4QUF5_9NEOP</name>
<comment type="caution">
    <text evidence="1">The sequence shown here is derived from an EMBL/GenBank/DDBJ whole genome shotgun (WGS) entry which is preliminary data.</text>
</comment>
<keyword evidence="2" id="KW-1185">Reference proteome</keyword>
<dbReference type="AlphaFoldDB" id="A0A8S4QUF5"/>
<reference evidence="1" key="1">
    <citation type="submission" date="2022-03" db="EMBL/GenBank/DDBJ databases">
        <authorList>
            <person name="Lindestad O."/>
        </authorList>
    </citation>
    <scope>NUCLEOTIDE SEQUENCE</scope>
</reference>